<keyword evidence="2" id="KW-0843">Virulence</keyword>
<evidence type="ECO:0000259" key="5">
    <source>
        <dbReference type="PROSITE" id="PS51782"/>
    </source>
</evidence>
<proteinExistence type="predicted"/>
<evidence type="ECO:0000313" key="7">
    <source>
        <dbReference type="Proteomes" id="UP000664203"/>
    </source>
</evidence>
<dbReference type="InterPro" id="IPR052210">
    <property type="entry name" value="LysM1-like"/>
</dbReference>
<organism evidence="6 7">
    <name type="scientific">Alectoria fallacina</name>
    <dbReference type="NCBI Taxonomy" id="1903189"/>
    <lineage>
        <taxon>Eukaryota</taxon>
        <taxon>Fungi</taxon>
        <taxon>Dikarya</taxon>
        <taxon>Ascomycota</taxon>
        <taxon>Pezizomycotina</taxon>
        <taxon>Lecanoromycetes</taxon>
        <taxon>OSLEUM clade</taxon>
        <taxon>Lecanoromycetidae</taxon>
        <taxon>Lecanorales</taxon>
        <taxon>Lecanorineae</taxon>
        <taxon>Parmeliaceae</taxon>
        <taxon>Alectoria</taxon>
    </lineage>
</organism>
<evidence type="ECO:0000256" key="3">
    <source>
        <dbReference type="SAM" id="MobiDB-lite"/>
    </source>
</evidence>
<protein>
    <recommendedName>
        <fullName evidence="5">LysM domain-containing protein</fullName>
    </recommendedName>
</protein>
<evidence type="ECO:0000256" key="4">
    <source>
        <dbReference type="SAM" id="SignalP"/>
    </source>
</evidence>
<feature type="compositionally biased region" description="Low complexity" evidence="3">
    <location>
        <begin position="485"/>
        <end position="499"/>
    </location>
</feature>
<comment type="caution">
    <text evidence="6">The sequence shown here is derived from an EMBL/GenBank/DDBJ whole genome shotgun (WGS) entry which is preliminary data.</text>
</comment>
<dbReference type="Pfam" id="PF01476">
    <property type="entry name" value="LysM"/>
    <property type="match status" value="1"/>
</dbReference>
<feature type="chain" id="PRO_5034549991" description="LysM domain-containing protein" evidence="4">
    <location>
        <begin position="20"/>
        <end position="693"/>
    </location>
</feature>
<dbReference type="SUPFAM" id="SSF54106">
    <property type="entry name" value="LysM domain"/>
    <property type="match status" value="1"/>
</dbReference>
<gene>
    <name evidence="6" type="ORF">ALECFALPRED_006657</name>
</gene>
<reference evidence="6" key="1">
    <citation type="submission" date="2021-03" db="EMBL/GenBank/DDBJ databases">
        <authorList>
            <person name="Tagirdzhanova G."/>
        </authorList>
    </citation>
    <scope>NUCLEOTIDE SEQUENCE</scope>
</reference>
<dbReference type="Proteomes" id="UP000664203">
    <property type="component" value="Unassembled WGS sequence"/>
</dbReference>
<dbReference type="GO" id="GO:0008061">
    <property type="term" value="F:chitin binding"/>
    <property type="evidence" value="ECO:0007669"/>
    <property type="project" value="UniProtKB-KW"/>
</dbReference>
<dbReference type="InterPro" id="IPR018392">
    <property type="entry name" value="LysM"/>
</dbReference>
<evidence type="ECO:0000256" key="2">
    <source>
        <dbReference type="ARBA" id="ARBA00023026"/>
    </source>
</evidence>
<feature type="domain" description="LysM" evidence="5">
    <location>
        <begin position="379"/>
        <end position="425"/>
    </location>
</feature>
<dbReference type="PANTHER" id="PTHR34997:SF1">
    <property type="entry name" value="PEPTIDOGLYCAN-BINDING LYSIN DOMAIN"/>
    <property type="match status" value="1"/>
</dbReference>
<evidence type="ECO:0000313" key="6">
    <source>
        <dbReference type="EMBL" id="CAF9936015.1"/>
    </source>
</evidence>
<sequence>MPINILYTSAFIFALRAAAFNLYPTVNPDSLAKSFGISIDCLDALNETVTCDQTLFQMSNTVDSYFWTSDNVTDLCTAACIASTANWWSDVQDRCAMDTIAAYGKMIPAESIVGRFSGGLNITCLQSDLSSSISRPYSVTSSSPTRSVPYSNFSSASTGSAPNSNSSSISNATSSRSSWCIIESQDWIGSDIIRPDCSTDSTDPSCLDPMNVSPENERIANLYPNEMLCSDCFIKMFHQRMSSPYLPDSDYSDYLVAQYQDILDVCKASMPELIIRSLPFYGDSQVTFGAMASDSATIPPFSSNGTQYTNSTNSTTTTCTGQTIRIADLNGPAFSNLNTSFCDALSNKYSVTTGDLGAVLENPYCLPTYSSYCVPAACTLMTVASGATCESIASSNTITTIQFMNWNPNINGLCSNLQEGDYVCIGAPGGSYIPPPVSVAATNASVQQQGGENGGDTGAFSSSTLPNSSDAPFSNTTSPTNITLSPFSGSSGTGSAAPSPIQKGISTSCARYSKAKQGDFCITFALENNITPIQLYSLNGALGNAGQNCNTAFWSGYHYCVASSDTPAATGTKSNTTTINMSTVMSTIISTIDAAPTSTTTAAARATTLNTTATPPIANAPAAASPSLTQSGIASPCAKYAQAHAGDTCLSFAASNGITPADLYTRNTALGGTGENCNTKFWGGYYYCVGGTD</sequence>
<feature type="signal peptide" evidence="4">
    <location>
        <begin position="1"/>
        <end position="19"/>
    </location>
</feature>
<dbReference type="OrthoDB" id="5985073at2759"/>
<dbReference type="PROSITE" id="PS51782">
    <property type="entry name" value="LYSM"/>
    <property type="match status" value="1"/>
</dbReference>
<dbReference type="CDD" id="cd00118">
    <property type="entry name" value="LysM"/>
    <property type="match status" value="1"/>
</dbReference>
<dbReference type="InterPro" id="IPR036779">
    <property type="entry name" value="LysM_dom_sf"/>
</dbReference>
<keyword evidence="7" id="KW-1185">Reference proteome</keyword>
<evidence type="ECO:0000256" key="1">
    <source>
        <dbReference type="ARBA" id="ARBA00022669"/>
    </source>
</evidence>
<keyword evidence="4" id="KW-0732">Signal</keyword>
<dbReference type="AlphaFoldDB" id="A0A8H3G589"/>
<keyword evidence="1" id="KW-0147">Chitin-binding</keyword>
<dbReference type="PANTHER" id="PTHR34997">
    <property type="entry name" value="AM15"/>
    <property type="match status" value="1"/>
</dbReference>
<dbReference type="EMBL" id="CAJPDR010000427">
    <property type="protein sequence ID" value="CAF9936015.1"/>
    <property type="molecule type" value="Genomic_DNA"/>
</dbReference>
<name>A0A8H3G589_9LECA</name>
<dbReference type="Gene3D" id="3.10.350.10">
    <property type="entry name" value="LysM domain"/>
    <property type="match status" value="3"/>
</dbReference>
<feature type="region of interest" description="Disordered" evidence="3">
    <location>
        <begin position="446"/>
        <end position="499"/>
    </location>
</feature>
<accession>A0A8H3G589</accession>
<feature type="compositionally biased region" description="Polar residues" evidence="3">
    <location>
        <begin position="459"/>
        <end position="484"/>
    </location>
</feature>